<evidence type="ECO:0000256" key="5">
    <source>
        <dbReference type="ARBA" id="ARBA00022729"/>
    </source>
</evidence>
<dbReference type="PROSITE" id="PS00932">
    <property type="entry name" value="MOLYBDOPTERIN_PROK_3"/>
    <property type="match status" value="1"/>
</dbReference>
<dbReference type="InterPro" id="IPR006657">
    <property type="entry name" value="MoPterin_dinucl-bd_dom"/>
</dbReference>
<dbReference type="InterPro" id="IPR006311">
    <property type="entry name" value="TAT_signal"/>
</dbReference>
<name>A0A2K2U9K2_9ACTN</name>
<protein>
    <submittedName>
        <fullName evidence="11">Dimethyl sulfoxide reductase subunit A</fullName>
    </submittedName>
</protein>
<dbReference type="Proteomes" id="UP000236197">
    <property type="component" value="Unassembled WGS sequence"/>
</dbReference>
<dbReference type="InterPro" id="IPR011888">
    <property type="entry name" value="Anaer_DMSO_reductase"/>
</dbReference>
<dbReference type="PROSITE" id="PS51318">
    <property type="entry name" value="TAT"/>
    <property type="match status" value="1"/>
</dbReference>
<dbReference type="GO" id="GO:0051539">
    <property type="term" value="F:4 iron, 4 sulfur cluster binding"/>
    <property type="evidence" value="ECO:0007669"/>
    <property type="project" value="InterPro"/>
</dbReference>
<dbReference type="GO" id="GO:0009061">
    <property type="term" value="P:anaerobic respiration"/>
    <property type="evidence" value="ECO:0007669"/>
    <property type="project" value="TreeGrafter"/>
</dbReference>
<dbReference type="InterPro" id="IPR006655">
    <property type="entry name" value="Mopterin_OxRdtase_prok_CS"/>
</dbReference>
<evidence type="ECO:0000256" key="8">
    <source>
        <dbReference type="ARBA" id="ARBA00023014"/>
    </source>
</evidence>
<gene>
    <name evidence="11" type="ORF">C2L71_10705</name>
</gene>
<keyword evidence="7" id="KW-0408">Iron</keyword>
<dbReference type="SMART" id="SM00926">
    <property type="entry name" value="Molybdop_Fe4S4"/>
    <property type="match status" value="1"/>
</dbReference>
<sequence length="798" mass="87451">MQESMPRISRRSFVKTTGALGALAAAGGAATATGSLFGVGAAHADADAPDEVVWGHCAINCPSRCPLKFHVKDDEIVWVEADTSSDAAFEDRQARACLRGRSYRRWMNSPDRLSYPLKRVGARGEGKFERISWEEAIDTIAGELTRVIESYGNDAVYIDYATGVEGVTTGQPFQRLLNLCGGYLDYYGSYSAAQLAYMQATVFGASGGGSALKTAEDAELVLVFGSSPIETRQGGLHTHYDYVALREKTKGKIIVIDPRFNDSLSGHSDQWLPINPGTDAALVAAIAYELIAADRIDVDFLHTYCSGFDEESMPEAARGKHLSYKDYVLGEGYDKVEKSPEWAAPITGIDADAIRALAAEIAEASPLFVTQGWGPQRRSNGEWNFWSICLLPLLVGQAGKPGTNNGNRESRFIIPLTDFPSGENPVEASISCFLFTDAIDHGTEMTKTKDGVRGADRLSNNIKFLINYAGNCLTNQHSDINKAHDILADESKCEFILAVDTVMCDSAKYADILLPDLFRSEQVSLASTGSNTAYIVTAQPCTSPKFERKTAYEMCEMLAEKLGVRDEFTEGKTQAEWIEELYEADREEDPELPSYAELVEMGVYKRERPGNIALDKFVADPVENALATPSGKIEIFSQKIAKAMEEWEFAEDETVYPVPAYVPEWHGVETTTDEFPLALSGFHYRGRVHSSWGSIELLKEANPQELWINPVDAESRGIKQGDRVSVKNEFGETQLLAKVTPRIVPGTVAMAQGAWHDADMQGDRIDRGGCINTLTTQRPSPLAKGNPQHSNICNVSKA</sequence>
<dbReference type="SUPFAM" id="SSF53706">
    <property type="entry name" value="Formate dehydrogenase/DMSO reductase, domains 1-3"/>
    <property type="match status" value="1"/>
</dbReference>
<dbReference type="GO" id="GO:0030151">
    <property type="term" value="F:molybdenum ion binding"/>
    <property type="evidence" value="ECO:0007669"/>
    <property type="project" value="InterPro"/>
</dbReference>
<feature type="domain" description="4Fe-4S Mo/W bis-MGD-type" evidence="10">
    <location>
        <begin position="50"/>
        <end position="111"/>
    </location>
</feature>
<dbReference type="InterPro" id="IPR006963">
    <property type="entry name" value="Mopterin_OxRdtase_4Fe-4S_dom"/>
</dbReference>
<proteinExistence type="inferred from homology"/>
<dbReference type="SUPFAM" id="SSF50692">
    <property type="entry name" value="ADC-like"/>
    <property type="match status" value="1"/>
</dbReference>
<dbReference type="Pfam" id="PF04879">
    <property type="entry name" value="Molybdop_Fe4S4"/>
    <property type="match status" value="1"/>
</dbReference>
<organism evidence="11 12">
    <name type="scientific">Enteroscipio rubneri</name>
    <dbReference type="NCBI Taxonomy" id="2070686"/>
    <lineage>
        <taxon>Bacteria</taxon>
        <taxon>Bacillati</taxon>
        <taxon>Actinomycetota</taxon>
        <taxon>Coriobacteriia</taxon>
        <taxon>Eggerthellales</taxon>
        <taxon>Eggerthellaceae</taxon>
        <taxon>Enteroscipio</taxon>
    </lineage>
</organism>
<dbReference type="InterPro" id="IPR006656">
    <property type="entry name" value="Mopterin_OxRdtase"/>
</dbReference>
<keyword evidence="4" id="KW-0479">Metal-binding</keyword>
<accession>A0A2K2U9K2</accession>
<dbReference type="Pfam" id="PF01568">
    <property type="entry name" value="Molydop_binding"/>
    <property type="match status" value="1"/>
</dbReference>
<keyword evidence="12" id="KW-1185">Reference proteome</keyword>
<dbReference type="NCBIfam" id="TIGR02166">
    <property type="entry name" value="dmsA_ynfE"/>
    <property type="match status" value="1"/>
</dbReference>
<evidence type="ECO:0000256" key="6">
    <source>
        <dbReference type="ARBA" id="ARBA00023002"/>
    </source>
</evidence>
<dbReference type="InterPro" id="IPR050612">
    <property type="entry name" value="Prok_Mopterin_Oxidored"/>
</dbReference>
<dbReference type="RefSeq" id="WP_103265749.1">
    <property type="nucleotide sequence ID" value="NZ_CABMLE010000017.1"/>
</dbReference>
<dbReference type="AlphaFoldDB" id="A0A2K2U9K2"/>
<dbReference type="PANTHER" id="PTHR43742">
    <property type="entry name" value="TRIMETHYLAMINE-N-OXIDE REDUCTASE"/>
    <property type="match status" value="1"/>
</dbReference>
<comment type="similarity">
    <text evidence="2">Belongs to the prokaryotic molybdopterin-containing oxidoreductase family.</text>
</comment>
<dbReference type="Gene3D" id="2.40.40.20">
    <property type="match status" value="1"/>
</dbReference>
<dbReference type="Gene3D" id="3.40.50.740">
    <property type="match status" value="1"/>
</dbReference>
<evidence type="ECO:0000256" key="4">
    <source>
        <dbReference type="ARBA" id="ARBA00022723"/>
    </source>
</evidence>
<keyword evidence="6" id="KW-0560">Oxidoreductase</keyword>
<keyword evidence="8" id="KW-0411">Iron-sulfur</keyword>
<evidence type="ECO:0000256" key="7">
    <source>
        <dbReference type="ARBA" id="ARBA00023004"/>
    </source>
</evidence>
<dbReference type="GO" id="GO:0043546">
    <property type="term" value="F:molybdopterin cofactor binding"/>
    <property type="evidence" value="ECO:0007669"/>
    <property type="project" value="InterPro"/>
</dbReference>
<evidence type="ECO:0000313" key="12">
    <source>
        <dbReference type="Proteomes" id="UP000236197"/>
    </source>
</evidence>
<dbReference type="EMBL" id="PPEK01000017">
    <property type="protein sequence ID" value="PNV66912.1"/>
    <property type="molecule type" value="Genomic_DNA"/>
</dbReference>
<feature type="compositionally biased region" description="Polar residues" evidence="9">
    <location>
        <begin position="787"/>
        <end position="798"/>
    </location>
</feature>
<evidence type="ECO:0000313" key="11">
    <source>
        <dbReference type="EMBL" id="PNV66912.1"/>
    </source>
</evidence>
<comment type="caution">
    <text evidence="11">The sequence shown here is derived from an EMBL/GenBank/DDBJ whole genome shotgun (WGS) entry which is preliminary data.</text>
</comment>
<feature type="region of interest" description="Disordered" evidence="9">
    <location>
        <begin position="777"/>
        <end position="798"/>
    </location>
</feature>
<keyword evidence="3" id="KW-0500">Molybdenum</keyword>
<dbReference type="Gene3D" id="3.40.50.12440">
    <property type="match status" value="1"/>
</dbReference>
<keyword evidence="5" id="KW-0732">Signal</keyword>
<dbReference type="GO" id="GO:0030288">
    <property type="term" value="C:outer membrane-bounded periplasmic space"/>
    <property type="evidence" value="ECO:0007669"/>
    <property type="project" value="TreeGrafter"/>
</dbReference>
<dbReference type="OrthoDB" id="7376058at2"/>
<dbReference type="Gene3D" id="3.40.228.10">
    <property type="entry name" value="Dimethylsulfoxide Reductase, domain 2"/>
    <property type="match status" value="1"/>
</dbReference>
<comment type="cofactor">
    <cofactor evidence="1">
        <name>Mo-bis(molybdopterin guanine dinucleotide)</name>
        <dbReference type="ChEBI" id="CHEBI:60539"/>
    </cofactor>
</comment>
<reference evidence="12" key="1">
    <citation type="submission" date="2018-01" db="EMBL/GenBank/DDBJ databases">
        <title>Rubneribacter badeniensis gen. nov., sp. nov., and Colonibacter rubneri, gen. nov., sp. nov., WGS of new members of the Eggerthellaceae.</title>
        <authorList>
            <person name="Danylec N."/>
            <person name="Stoll D.A."/>
            <person name="Doetsch A."/>
            <person name="Kulling S.E."/>
            <person name="Huch M."/>
        </authorList>
    </citation>
    <scope>NUCLEOTIDE SEQUENCE [LARGE SCALE GENOMIC DNA]</scope>
    <source>
        <strain evidence="12">ResAG-96</strain>
    </source>
</reference>
<dbReference type="GO" id="GO:0009389">
    <property type="term" value="F:dimethyl sulfoxide reductase activity"/>
    <property type="evidence" value="ECO:0007669"/>
    <property type="project" value="InterPro"/>
</dbReference>
<dbReference type="PROSITE" id="PS51669">
    <property type="entry name" value="4FE4S_MOW_BIS_MGD"/>
    <property type="match status" value="1"/>
</dbReference>
<evidence type="ECO:0000259" key="10">
    <source>
        <dbReference type="PROSITE" id="PS51669"/>
    </source>
</evidence>
<evidence type="ECO:0000256" key="1">
    <source>
        <dbReference type="ARBA" id="ARBA00001942"/>
    </source>
</evidence>
<dbReference type="Pfam" id="PF00384">
    <property type="entry name" value="Molybdopterin"/>
    <property type="match status" value="1"/>
</dbReference>
<dbReference type="GO" id="GO:0009055">
    <property type="term" value="F:electron transfer activity"/>
    <property type="evidence" value="ECO:0007669"/>
    <property type="project" value="TreeGrafter"/>
</dbReference>
<evidence type="ECO:0000256" key="3">
    <source>
        <dbReference type="ARBA" id="ARBA00022505"/>
    </source>
</evidence>
<evidence type="ECO:0000256" key="2">
    <source>
        <dbReference type="ARBA" id="ARBA00010312"/>
    </source>
</evidence>
<dbReference type="PANTHER" id="PTHR43742:SF3">
    <property type="entry name" value="DIMETHYL SULFOXIDE REDUCTASE DMSA"/>
    <property type="match status" value="1"/>
</dbReference>
<evidence type="ECO:0000256" key="9">
    <source>
        <dbReference type="SAM" id="MobiDB-lite"/>
    </source>
</evidence>
<dbReference type="InterPro" id="IPR009010">
    <property type="entry name" value="Asp_de-COase-like_dom_sf"/>
</dbReference>